<dbReference type="Proteomes" id="UP000635983">
    <property type="component" value="Unassembled WGS sequence"/>
</dbReference>
<evidence type="ECO:0000256" key="4">
    <source>
        <dbReference type="ARBA" id="ARBA00023143"/>
    </source>
</evidence>
<name>A0A917PIZ0_9PSED</name>
<keyword evidence="3" id="KW-0175">Coiled coil</keyword>
<dbReference type="Pfam" id="PF07195">
    <property type="entry name" value="FliD_C"/>
    <property type="match status" value="1"/>
</dbReference>
<feature type="domain" description="Flagellar hook-associated protein 2 C-terminal" evidence="7">
    <location>
        <begin position="228"/>
        <end position="465"/>
    </location>
</feature>
<dbReference type="PANTHER" id="PTHR30288">
    <property type="entry name" value="FLAGELLAR CAP/ASSEMBLY PROTEIN FLID"/>
    <property type="match status" value="1"/>
</dbReference>
<protein>
    <recommendedName>
        <fullName evidence="5">Flagellar hook-associated protein 2</fullName>
        <shortName evidence="5">HAP2</shortName>
    </recommendedName>
    <alternativeName>
        <fullName evidence="5">Flagellar cap protein</fullName>
    </alternativeName>
</protein>
<evidence type="ECO:0000259" key="7">
    <source>
        <dbReference type="Pfam" id="PF07195"/>
    </source>
</evidence>
<keyword evidence="4 5" id="KW-0975">Bacterial flagellum</keyword>
<dbReference type="InterPro" id="IPR003481">
    <property type="entry name" value="FliD_N"/>
</dbReference>
<dbReference type="EMBL" id="BMPO01000001">
    <property type="protein sequence ID" value="GGJ80485.1"/>
    <property type="molecule type" value="Genomic_DNA"/>
</dbReference>
<keyword evidence="8" id="KW-0969">Cilium</keyword>
<evidence type="ECO:0000256" key="3">
    <source>
        <dbReference type="ARBA" id="ARBA00023054"/>
    </source>
</evidence>
<keyword evidence="8" id="KW-0966">Cell projection</keyword>
<dbReference type="GO" id="GO:0005576">
    <property type="term" value="C:extracellular region"/>
    <property type="evidence" value="ECO:0007669"/>
    <property type="project" value="UniProtKB-SubCell"/>
</dbReference>
<evidence type="ECO:0000313" key="9">
    <source>
        <dbReference type="Proteomes" id="UP000635983"/>
    </source>
</evidence>
<dbReference type="InterPro" id="IPR010810">
    <property type="entry name" value="Flagellin_hook_IN_motif"/>
</dbReference>
<evidence type="ECO:0000313" key="8">
    <source>
        <dbReference type="EMBL" id="GGJ80485.1"/>
    </source>
</evidence>
<proteinExistence type="inferred from homology"/>
<evidence type="ECO:0000256" key="1">
    <source>
        <dbReference type="ARBA" id="ARBA00009764"/>
    </source>
</evidence>
<accession>A0A917PIZ0</accession>
<dbReference type="RefSeq" id="WP_188981349.1">
    <property type="nucleotide sequence ID" value="NZ_BMPO01000001.1"/>
</dbReference>
<evidence type="ECO:0000256" key="2">
    <source>
        <dbReference type="ARBA" id="ARBA00011255"/>
    </source>
</evidence>
<comment type="subunit">
    <text evidence="2 5">Homopentamer.</text>
</comment>
<dbReference type="GO" id="GO:0009421">
    <property type="term" value="C:bacterial-type flagellum filament cap"/>
    <property type="evidence" value="ECO:0007669"/>
    <property type="project" value="InterPro"/>
</dbReference>
<evidence type="ECO:0000259" key="6">
    <source>
        <dbReference type="Pfam" id="PF02465"/>
    </source>
</evidence>
<dbReference type="GO" id="GO:0009424">
    <property type="term" value="C:bacterial-type flagellum hook"/>
    <property type="evidence" value="ECO:0007669"/>
    <property type="project" value="UniProtKB-UniRule"/>
</dbReference>
<reference evidence="8" key="2">
    <citation type="submission" date="2020-09" db="EMBL/GenBank/DDBJ databases">
        <authorList>
            <person name="Sun Q."/>
            <person name="Ohkuma M."/>
        </authorList>
    </citation>
    <scope>NUCLEOTIDE SEQUENCE</scope>
    <source>
        <strain evidence="8">JCM 30078</strain>
    </source>
</reference>
<dbReference type="AlphaFoldDB" id="A0A917PIZ0"/>
<dbReference type="PANTHER" id="PTHR30288:SF0">
    <property type="entry name" value="FLAGELLAR HOOK-ASSOCIATED PROTEIN 2"/>
    <property type="match status" value="1"/>
</dbReference>
<comment type="similarity">
    <text evidence="1 5">Belongs to the FliD family.</text>
</comment>
<comment type="subcellular location">
    <subcellularLocation>
        <location evidence="5">Secreted</location>
    </subcellularLocation>
    <subcellularLocation>
        <location evidence="5">Bacterial flagellum</location>
    </subcellularLocation>
</comment>
<dbReference type="Pfam" id="PF07196">
    <property type="entry name" value="Flagellin_IN"/>
    <property type="match status" value="1"/>
</dbReference>
<dbReference type="InterPro" id="IPR010809">
    <property type="entry name" value="FliD_C"/>
</dbReference>
<sequence>MAVTTISGFNSGLDISGIVTAMVNAEKAPKADQLSKLQTKTTAQISGLGSLKSGIANLQTVMKDLNSAKLFQGRTATSSDSTLVSATASTTAAQGSYKLSVTSLATASSVASAPLDKENTFAAGGSLTISLGGDALKTVSLRTDKASSLSDVSAAINAQLKDEGITATVVTDPSTNQSRLMLTSSKMGDGKDITLAGAGDLAKLDVAARPEGSTSNIASNGAQYISMASNAKFSINGLELQSASNTVDNAIEGVTLTLTAPTTVTTTVNGASTTTDKPITLTVAEDKAGVKTNIKKFVDAYNSLITTTSTQTQVTKVGDDKSPIAGALVGDSGVRQLLSTMRTELGNAQPGGDGSVRILADLGITTGKDGKLVIDDTKLTKALDTNFEGVAGFFTGDNGLMSRMNSKLDVYTQTGGILETRISGLNGTIKSIDKQNEALTLRMDRLQTRLLAQFNAMDSLVGQMSSTSNSLAGALASLPGVVGS</sequence>
<dbReference type="GO" id="GO:0071973">
    <property type="term" value="P:bacterial-type flagellum-dependent cell motility"/>
    <property type="evidence" value="ECO:0007669"/>
    <property type="project" value="TreeGrafter"/>
</dbReference>
<organism evidence="8 9">
    <name type="scientific">Pseudomonas matsuisoli</name>
    <dbReference type="NCBI Taxonomy" id="1515666"/>
    <lineage>
        <taxon>Bacteria</taxon>
        <taxon>Pseudomonadati</taxon>
        <taxon>Pseudomonadota</taxon>
        <taxon>Gammaproteobacteria</taxon>
        <taxon>Pseudomonadales</taxon>
        <taxon>Pseudomonadaceae</taxon>
        <taxon>Pseudomonas</taxon>
    </lineage>
</organism>
<keyword evidence="8" id="KW-0282">Flagellum</keyword>
<comment type="function">
    <text evidence="5">Required for morphogenesis and for the elongation of the flagellar filament by facilitating polymerization of the flagellin monomers at the tip of growing filament. Forms a capping structure, which prevents flagellin subunits (transported through the central channel of the flagellum) from leaking out without polymerization at the distal end.</text>
</comment>
<comment type="caution">
    <text evidence="8">The sequence shown here is derived from an EMBL/GenBank/DDBJ whole genome shotgun (WGS) entry which is preliminary data.</text>
</comment>
<dbReference type="GO" id="GO:0007155">
    <property type="term" value="P:cell adhesion"/>
    <property type="evidence" value="ECO:0007669"/>
    <property type="project" value="InterPro"/>
</dbReference>
<dbReference type="InterPro" id="IPR040026">
    <property type="entry name" value="FliD"/>
</dbReference>
<keyword evidence="9" id="KW-1185">Reference proteome</keyword>
<feature type="domain" description="Flagellar hook-associated protein 2 N-terminal" evidence="6">
    <location>
        <begin position="11"/>
        <end position="107"/>
    </location>
</feature>
<evidence type="ECO:0000256" key="5">
    <source>
        <dbReference type="RuleBase" id="RU362066"/>
    </source>
</evidence>
<reference evidence="8" key="1">
    <citation type="journal article" date="2014" name="Int. J. Syst. Evol. Microbiol.">
        <title>Complete genome sequence of Corynebacterium casei LMG S-19264T (=DSM 44701T), isolated from a smear-ripened cheese.</title>
        <authorList>
            <consortium name="US DOE Joint Genome Institute (JGI-PGF)"/>
            <person name="Walter F."/>
            <person name="Albersmeier A."/>
            <person name="Kalinowski J."/>
            <person name="Ruckert C."/>
        </authorList>
    </citation>
    <scope>NUCLEOTIDE SEQUENCE</scope>
    <source>
        <strain evidence="8">JCM 30078</strain>
    </source>
</reference>
<keyword evidence="5" id="KW-0964">Secreted</keyword>
<dbReference type="Pfam" id="PF02465">
    <property type="entry name" value="FliD_N"/>
    <property type="match status" value="1"/>
</dbReference>
<gene>
    <name evidence="8" type="primary">fliD</name>
    <name evidence="8" type="ORF">GCM10009304_02810</name>
</gene>